<dbReference type="InterPro" id="IPR008775">
    <property type="entry name" value="Phytyl_CoA_dOase-like"/>
</dbReference>
<keyword evidence="1" id="KW-0560">Oxidoreductase</keyword>
<accession>A0A9X1NMK9</accession>
<dbReference type="Proteomes" id="UP001138997">
    <property type="component" value="Unassembled WGS sequence"/>
</dbReference>
<protein>
    <submittedName>
        <fullName evidence="1">Phytanoyl-CoA dioxygenase family protein</fullName>
    </submittedName>
</protein>
<dbReference type="PANTHER" id="PTHR20883:SF48">
    <property type="entry name" value="ECTOINE DIOXYGENASE"/>
    <property type="match status" value="1"/>
</dbReference>
<sequence>MLEKMLSKVEIDACKESVRQLREQEGALAGSEYTECNDGAFRLHNLLEKSLAFDRLFQDALVLACVRHVLPHFKLSMLNIRCAFPGQKAQKLHADWDDEPPRDGEFFVVNAMWLLDDFTAVNGATRFVPGSHRLGCPRVELRDRSATHPDEVLVTAQAGSVAVFNSHIWHGGTENRSDAPRTAVNAYYSRPEVPSVIDHRTALSAGTKARFTAEQIQLLAAV</sequence>
<evidence type="ECO:0000313" key="2">
    <source>
        <dbReference type="Proteomes" id="UP001138997"/>
    </source>
</evidence>
<reference evidence="1" key="1">
    <citation type="submission" date="2021-11" db="EMBL/GenBank/DDBJ databases">
        <title>Streptomyces corallinus and Kineosporia corallina sp. nov., two new coral-derived marine actinobacteria.</title>
        <authorList>
            <person name="Buangrab K."/>
            <person name="Sutthacheep M."/>
            <person name="Yeemin T."/>
            <person name="Harunari E."/>
            <person name="Igarashi Y."/>
            <person name="Sripreechasak P."/>
            <person name="Kanchanasin P."/>
            <person name="Tanasupawat S."/>
            <person name="Phongsopitanun W."/>
        </authorList>
    </citation>
    <scope>NUCLEOTIDE SEQUENCE</scope>
    <source>
        <strain evidence="1">JCM 31032</strain>
    </source>
</reference>
<evidence type="ECO:0000313" key="1">
    <source>
        <dbReference type="EMBL" id="MCD5317145.1"/>
    </source>
</evidence>
<dbReference type="EMBL" id="JAJOMB010000044">
    <property type="protein sequence ID" value="MCD5317145.1"/>
    <property type="molecule type" value="Genomic_DNA"/>
</dbReference>
<organism evidence="1 2">
    <name type="scientific">Kineosporia babensis</name>
    <dbReference type="NCBI Taxonomy" id="499548"/>
    <lineage>
        <taxon>Bacteria</taxon>
        <taxon>Bacillati</taxon>
        <taxon>Actinomycetota</taxon>
        <taxon>Actinomycetes</taxon>
        <taxon>Kineosporiales</taxon>
        <taxon>Kineosporiaceae</taxon>
        <taxon>Kineosporia</taxon>
    </lineage>
</organism>
<dbReference type="GO" id="GO:0005506">
    <property type="term" value="F:iron ion binding"/>
    <property type="evidence" value="ECO:0007669"/>
    <property type="project" value="UniProtKB-ARBA"/>
</dbReference>
<keyword evidence="1" id="KW-0223">Dioxygenase</keyword>
<dbReference type="GO" id="GO:0016706">
    <property type="term" value="F:2-oxoglutarate-dependent dioxygenase activity"/>
    <property type="evidence" value="ECO:0007669"/>
    <property type="project" value="UniProtKB-ARBA"/>
</dbReference>
<comment type="caution">
    <text evidence="1">The sequence shown here is derived from an EMBL/GenBank/DDBJ whole genome shotgun (WGS) entry which is preliminary data.</text>
</comment>
<dbReference type="AlphaFoldDB" id="A0A9X1NMK9"/>
<dbReference type="Gene3D" id="2.60.120.620">
    <property type="entry name" value="q2cbj1_9rhob like domain"/>
    <property type="match status" value="1"/>
</dbReference>
<proteinExistence type="predicted"/>
<dbReference type="Pfam" id="PF05721">
    <property type="entry name" value="PhyH"/>
    <property type="match status" value="1"/>
</dbReference>
<dbReference type="SUPFAM" id="SSF51197">
    <property type="entry name" value="Clavaminate synthase-like"/>
    <property type="match status" value="1"/>
</dbReference>
<name>A0A9X1NMK9_9ACTN</name>
<gene>
    <name evidence="1" type="ORF">LR394_40250</name>
</gene>
<keyword evidence="2" id="KW-1185">Reference proteome</keyword>
<dbReference type="PANTHER" id="PTHR20883">
    <property type="entry name" value="PHYTANOYL-COA DIOXYGENASE DOMAIN CONTAINING 1"/>
    <property type="match status" value="1"/>
</dbReference>